<keyword evidence="4" id="KW-1185">Reference proteome</keyword>
<feature type="chain" id="PRO_5040384654" evidence="2">
    <location>
        <begin position="21"/>
        <end position="334"/>
    </location>
</feature>
<feature type="compositionally biased region" description="Basic and acidic residues" evidence="1">
    <location>
        <begin position="212"/>
        <end position="224"/>
    </location>
</feature>
<feature type="region of interest" description="Disordered" evidence="1">
    <location>
        <begin position="119"/>
        <end position="161"/>
    </location>
</feature>
<feature type="compositionally biased region" description="Low complexity" evidence="1">
    <location>
        <begin position="190"/>
        <end position="210"/>
    </location>
</feature>
<dbReference type="AlphaFoldDB" id="A0A9P7XNT6"/>
<feature type="signal peptide" evidence="2">
    <location>
        <begin position="1"/>
        <end position="20"/>
    </location>
</feature>
<feature type="region of interest" description="Disordered" evidence="1">
    <location>
        <begin position="45"/>
        <end position="67"/>
    </location>
</feature>
<organism evidence="3 4">
    <name type="scientific">Linnemannia hyalina</name>
    <dbReference type="NCBI Taxonomy" id="64524"/>
    <lineage>
        <taxon>Eukaryota</taxon>
        <taxon>Fungi</taxon>
        <taxon>Fungi incertae sedis</taxon>
        <taxon>Mucoromycota</taxon>
        <taxon>Mortierellomycotina</taxon>
        <taxon>Mortierellomycetes</taxon>
        <taxon>Mortierellales</taxon>
        <taxon>Mortierellaceae</taxon>
        <taxon>Linnemannia</taxon>
    </lineage>
</organism>
<keyword evidence="2" id="KW-0732">Signal</keyword>
<accession>A0A9P7XNT6</accession>
<feature type="region of interest" description="Disordered" evidence="1">
    <location>
        <begin position="181"/>
        <end position="249"/>
    </location>
</feature>
<evidence type="ECO:0000256" key="2">
    <source>
        <dbReference type="SAM" id="SignalP"/>
    </source>
</evidence>
<feature type="compositionally biased region" description="Basic and acidic residues" evidence="1">
    <location>
        <begin position="231"/>
        <end position="249"/>
    </location>
</feature>
<dbReference type="Proteomes" id="UP000707451">
    <property type="component" value="Unassembled WGS sequence"/>
</dbReference>
<gene>
    <name evidence="3" type="ORF">KI688_003437</name>
</gene>
<protein>
    <submittedName>
        <fullName evidence="3">Uncharacterized protein</fullName>
    </submittedName>
</protein>
<reference evidence="3" key="1">
    <citation type="submission" date="2021-06" db="EMBL/GenBank/DDBJ databases">
        <title>Genome Sequence of Mortierella hyaline Strain SCG-10, a Cold-Adapted, Nitrate-Reducing Fungus Isolated from Soil in Minnesota, USA.</title>
        <authorList>
            <person name="Aldossari N."/>
        </authorList>
    </citation>
    <scope>NUCLEOTIDE SEQUENCE</scope>
    <source>
        <strain evidence="3">SCG-10</strain>
    </source>
</reference>
<proteinExistence type="predicted"/>
<evidence type="ECO:0000313" key="4">
    <source>
        <dbReference type="Proteomes" id="UP000707451"/>
    </source>
</evidence>
<dbReference type="OrthoDB" id="2446484at2759"/>
<sequence length="334" mass="35161">MRIPTIVLLSSVALSLLVTAETTPPAAAAAAAAAAIAPISANVAAPAADTTQPKDMEPLSSLKMNEDGKTYPVGNGIVFTKTTFVVDDKNKDKSGTKDEAEFSVQGFLDDLLGIDISLGGGGGGGKKKKKDPPSGSTTTPPAEETDPDYIPLYGDDGYRPRPVPKRCPELVFLDQMIWDQQGNNGSIEGPASTTPPVSSPADASASSPSEADADKNASEIEKRNAPAAAAAEDKATTTTTELKDKDEKEKLITKINASAVTVIDPKDLSNDKDPKKVDPNGIHICLLGGCNDDDNDDKPKRRRVRHKQKKFLRQFKGKALKIDGRTGCPIPSGA</sequence>
<name>A0A9P7XNT6_9FUNG</name>
<dbReference type="EMBL" id="JAHRHY010000014">
    <property type="protein sequence ID" value="KAG9064249.1"/>
    <property type="molecule type" value="Genomic_DNA"/>
</dbReference>
<comment type="caution">
    <text evidence="3">The sequence shown here is derived from an EMBL/GenBank/DDBJ whole genome shotgun (WGS) entry which is preliminary data.</text>
</comment>
<feature type="compositionally biased region" description="Low complexity" evidence="1">
    <location>
        <begin position="133"/>
        <end position="142"/>
    </location>
</feature>
<evidence type="ECO:0000256" key="1">
    <source>
        <dbReference type="SAM" id="MobiDB-lite"/>
    </source>
</evidence>
<evidence type="ECO:0000313" key="3">
    <source>
        <dbReference type="EMBL" id="KAG9064249.1"/>
    </source>
</evidence>